<dbReference type="GO" id="GO:0000981">
    <property type="term" value="F:DNA-binding transcription factor activity, RNA polymerase II-specific"/>
    <property type="evidence" value="ECO:0007669"/>
    <property type="project" value="InterPro"/>
</dbReference>
<keyword evidence="1" id="KW-0479">Metal-binding</keyword>
<dbReference type="GO" id="GO:0008270">
    <property type="term" value="F:zinc ion binding"/>
    <property type="evidence" value="ECO:0007669"/>
    <property type="project" value="InterPro"/>
</dbReference>
<keyword evidence="5" id="KW-0804">Transcription</keyword>
<keyword evidence="2" id="KW-0862">Zinc</keyword>
<name>A0A2U3EBY4_PURLI</name>
<dbReference type="PANTHER" id="PTHR36206">
    <property type="entry name" value="ASPERCRYPTIN BIOSYNTHESIS CLUSTER-SPECIFIC TRANSCRIPTION REGULATOR ATNN-RELATED"/>
    <property type="match status" value="1"/>
</dbReference>
<evidence type="ECO:0000313" key="7">
    <source>
        <dbReference type="EMBL" id="PWI72031.1"/>
    </source>
</evidence>
<dbReference type="SUPFAM" id="SSF57701">
    <property type="entry name" value="Zn2/Cys6 DNA-binding domain"/>
    <property type="match status" value="1"/>
</dbReference>
<keyword evidence="4" id="KW-0238">DNA-binding</keyword>
<gene>
    <name evidence="7" type="ORF">PCL_10654</name>
</gene>
<sequence length="462" mass="50284">MISKHGVSRDLDSTFQALGDFVLCDWPKIPTLTRAVWSGAAAFPPLPASRRRARNSIRKVKCDEKKPCCQKCIDTGRTCDGYESPFRVVTSRSIINGARASGIPGAASRPVRPALTEISPADIDLLNRYFSTKTMFDVKLGCDEEAREVLEASLTDPTVRHAVSSLRSLREHLETSGDVSASAAQQSPSYGYDYGVQQYCMALGGLASNLSSPGSNALKSALLCCQIFISIEQVRGNYGTMAQHIIQGLGIMHEYRARPTLDDANNLVPAHHAQLPLLDAFVIKLFAAPCKFAEPSATADKEGGKAVSMCAISRHEQTVGSRNLRTIVPDMRTELTRISTSTLDFLGKVSSVDSAGNALRLLPEKTALLESLKSWLMDLELVHADIKSPGTEPLAVSFLRLFHQILKIILVEALNSSSNLQAELRTENDRLQGIGSIIDERVSAYRKRSGSEGGSREPAKVR</sequence>
<evidence type="ECO:0000256" key="4">
    <source>
        <dbReference type="ARBA" id="ARBA00023125"/>
    </source>
</evidence>
<protein>
    <recommendedName>
        <fullName evidence="9">Zn(2)-C6 fungal-type domain-containing protein</fullName>
    </recommendedName>
</protein>
<organism evidence="7 8">
    <name type="scientific">Purpureocillium lilacinum</name>
    <name type="common">Paecilomyces lilacinus</name>
    <dbReference type="NCBI Taxonomy" id="33203"/>
    <lineage>
        <taxon>Eukaryota</taxon>
        <taxon>Fungi</taxon>
        <taxon>Dikarya</taxon>
        <taxon>Ascomycota</taxon>
        <taxon>Pezizomycotina</taxon>
        <taxon>Sordariomycetes</taxon>
        <taxon>Hypocreomycetidae</taxon>
        <taxon>Hypocreales</taxon>
        <taxon>Ophiocordycipitaceae</taxon>
        <taxon>Purpureocillium</taxon>
    </lineage>
</organism>
<proteinExistence type="predicted"/>
<keyword evidence="6" id="KW-0539">Nucleus</keyword>
<evidence type="ECO:0000256" key="2">
    <source>
        <dbReference type="ARBA" id="ARBA00022833"/>
    </source>
</evidence>
<dbReference type="CDD" id="cd00067">
    <property type="entry name" value="GAL4"/>
    <property type="match status" value="1"/>
</dbReference>
<comment type="caution">
    <text evidence="7">The sequence shown here is derived from an EMBL/GenBank/DDBJ whole genome shotgun (WGS) entry which is preliminary data.</text>
</comment>
<evidence type="ECO:0000256" key="5">
    <source>
        <dbReference type="ARBA" id="ARBA00023163"/>
    </source>
</evidence>
<keyword evidence="3" id="KW-0805">Transcription regulation</keyword>
<evidence type="ECO:0000313" key="8">
    <source>
        <dbReference type="Proteomes" id="UP000245956"/>
    </source>
</evidence>
<dbReference type="EMBL" id="LCWV01000006">
    <property type="protein sequence ID" value="PWI72031.1"/>
    <property type="molecule type" value="Genomic_DNA"/>
</dbReference>
<dbReference type="InterPro" id="IPR052360">
    <property type="entry name" value="Transcr_Regulatory_Proteins"/>
</dbReference>
<evidence type="ECO:0000256" key="3">
    <source>
        <dbReference type="ARBA" id="ARBA00023015"/>
    </source>
</evidence>
<reference evidence="7 8" key="1">
    <citation type="journal article" date="2016" name="Front. Microbiol.">
        <title>Genome and transcriptome sequences reveal the specific parasitism of the nematophagous Purpureocillium lilacinum 36-1.</title>
        <authorList>
            <person name="Xie J."/>
            <person name="Li S."/>
            <person name="Mo C."/>
            <person name="Xiao X."/>
            <person name="Peng D."/>
            <person name="Wang G."/>
            <person name="Xiao Y."/>
        </authorList>
    </citation>
    <scope>NUCLEOTIDE SEQUENCE [LARGE SCALE GENOMIC DNA]</scope>
    <source>
        <strain evidence="7 8">36-1</strain>
    </source>
</reference>
<accession>A0A2U3EBY4</accession>
<evidence type="ECO:0000256" key="1">
    <source>
        <dbReference type="ARBA" id="ARBA00022723"/>
    </source>
</evidence>
<evidence type="ECO:0008006" key="9">
    <source>
        <dbReference type="Google" id="ProtNLM"/>
    </source>
</evidence>
<dbReference type="GO" id="GO:0003677">
    <property type="term" value="F:DNA binding"/>
    <property type="evidence" value="ECO:0007669"/>
    <property type="project" value="UniProtKB-KW"/>
</dbReference>
<dbReference type="Proteomes" id="UP000245956">
    <property type="component" value="Unassembled WGS sequence"/>
</dbReference>
<evidence type="ECO:0000256" key="6">
    <source>
        <dbReference type="ARBA" id="ARBA00023242"/>
    </source>
</evidence>
<dbReference type="InterPro" id="IPR036864">
    <property type="entry name" value="Zn2-C6_fun-type_DNA-bd_sf"/>
</dbReference>
<dbReference type="AlphaFoldDB" id="A0A2U3EBY4"/>
<dbReference type="InterPro" id="IPR001138">
    <property type="entry name" value="Zn2Cys6_DnaBD"/>
</dbReference>
<dbReference type="PANTHER" id="PTHR36206:SF12">
    <property type="entry name" value="ASPERCRYPTIN BIOSYNTHESIS CLUSTER-SPECIFIC TRANSCRIPTION REGULATOR ATNN-RELATED"/>
    <property type="match status" value="1"/>
</dbReference>